<feature type="disulfide bond" evidence="21">
    <location>
        <begin position="26"/>
        <end position="189"/>
    </location>
</feature>
<keyword evidence="10" id="KW-1133">Transmembrane helix</keyword>
<evidence type="ECO:0000256" key="14">
    <source>
        <dbReference type="ARBA" id="ARBA00023180"/>
    </source>
</evidence>
<evidence type="ECO:0000256" key="10">
    <source>
        <dbReference type="ARBA" id="ARBA00022989"/>
    </source>
</evidence>
<dbReference type="EMBL" id="JABSTR010000005">
    <property type="protein sequence ID" value="KAH9369734.1"/>
    <property type="molecule type" value="Genomic_DNA"/>
</dbReference>
<evidence type="ECO:0000256" key="16">
    <source>
        <dbReference type="ARBA" id="ARBA00034329"/>
    </source>
</evidence>
<dbReference type="CDD" id="cd23968">
    <property type="entry name" value="GT29_ST6GAL1_2"/>
    <property type="match status" value="1"/>
</dbReference>
<comment type="subcellular location">
    <subcellularLocation>
        <location evidence="1">Golgi apparatus</location>
        <location evidence="1">Golgi stack membrane</location>
        <topology evidence="1">Single-pass type II membrane protein</topology>
    </subcellularLocation>
    <subcellularLocation>
        <location evidence="2">Secreted</location>
    </subcellularLocation>
</comment>
<keyword evidence="23" id="KW-1185">Reference proteome</keyword>
<evidence type="ECO:0000256" key="15">
    <source>
        <dbReference type="ARBA" id="ARBA00034249"/>
    </source>
</evidence>
<evidence type="ECO:0000256" key="4">
    <source>
        <dbReference type="ARBA" id="ARBA00006003"/>
    </source>
</evidence>
<dbReference type="Pfam" id="PF00777">
    <property type="entry name" value="Glyco_transf_29"/>
    <property type="match status" value="1"/>
</dbReference>
<dbReference type="Proteomes" id="UP000821853">
    <property type="component" value="Chromosome 3"/>
</dbReference>
<gene>
    <name evidence="22" type="ORF">HPB48_007701</name>
</gene>
<keyword evidence="8" id="KW-0812">Transmembrane</keyword>
<dbReference type="InterPro" id="IPR038578">
    <property type="entry name" value="GT29-like_sf"/>
</dbReference>
<keyword evidence="12" id="KW-0472">Membrane</keyword>
<comment type="caution">
    <text evidence="22">The sequence shown here is derived from an EMBL/GenBank/DDBJ whole genome shotgun (WGS) entry which is preliminary data.</text>
</comment>
<evidence type="ECO:0000313" key="22">
    <source>
        <dbReference type="EMBL" id="KAH9369734.1"/>
    </source>
</evidence>
<dbReference type="EC" id="2.4.3.1" evidence="16"/>
<dbReference type="Gene3D" id="3.90.1480.20">
    <property type="entry name" value="Glycosyl transferase family 29"/>
    <property type="match status" value="1"/>
</dbReference>
<reference evidence="22 23" key="1">
    <citation type="journal article" date="2020" name="Cell">
        <title>Large-Scale Comparative Analyses of Tick Genomes Elucidate Their Genetic Diversity and Vector Capacities.</title>
        <authorList>
            <consortium name="Tick Genome and Microbiome Consortium (TIGMIC)"/>
            <person name="Jia N."/>
            <person name="Wang J."/>
            <person name="Shi W."/>
            <person name="Du L."/>
            <person name="Sun Y."/>
            <person name="Zhan W."/>
            <person name="Jiang J.F."/>
            <person name="Wang Q."/>
            <person name="Zhang B."/>
            <person name="Ji P."/>
            <person name="Bell-Sakyi L."/>
            <person name="Cui X.M."/>
            <person name="Yuan T.T."/>
            <person name="Jiang B.G."/>
            <person name="Yang W.F."/>
            <person name="Lam T.T."/>
            <person name="Chang Q.C."/>
            <person name="Ding S.J."/>
            <person name="Wang X.J."/>
            <person name="Zhu J.G."/>
            <person name="Ruan X.D."/>
            <person name="Zhao L."/>
            <person name="Wei J.T."/>
            <person name="Ye R.Z."/>
            <person name="Que T.C."/>
            <person name="Du C.H."/>
            <person name="Zhou Y.H."/>
            <person name="Cheng J.X."/>
            <person name="Dai P.F."/>
            <person name="Guo W.B."/>
            <person name="Han X.H."/>
            <person name="Huang E.J."/>
            <person name="Li L.F."/>
            <person name="Wei W."/>
            <person name="Gao Y.C."/>
            <person name="Liu J.Z."/>
            <person name="Shao H.Z."/>
            <person name="Wang X."/>
            <person name="Wang C.C."/>
            <person name="Yang T.C."/>
            <person name="Huo Q.B."/>
            <person name="Li W."/>
            <person name="Chen H.Y."/>
            <person name="Chen S.E."/>
            <person name="Zhou L.G."/>
            <person name="Ni X.B."/>
            <person name="Tian J.H."/>
            <person name="Sheng Y."/>
            <person name="Liu T."/>
            <person name="Pan Y.S."/>
            <person name="Xia L.Y."/>
            <person name="Li J."/>
            <person name="Zhao F."/>
            <person name="Cao W.C."/>
        </authorList>
    </citation>
    <scope>NUCLEOTIDE SEQUENCE [LARGE SCALE GENOMIC DNA]</scope>
    <source>
        <strain evidence="22">HaeL-2018</strain>
    </source>
</reference>
<evidence type="ECO:0000313" key="23">
    <source>
        <dbReference type="Proteomes" id="UP000821853"/>
    </source>
</evidence>
<dbReference type="AlphaFoldDB" id="A0A9J6FU68"/>
<evidence type="ECO:0000256" key="6">
    <source>
        <dbReference type="ARBA" id="ARBA00022676"/>
    </source>
</evidence>
<comment type="similarity">
    <text evidence="4">Belongs to the glycosyltransferase 29 family.</text>
</comment>
<comment type="pathway">
    <text evidence="3">Protein modification; protein glycosylation.</text>
</comment>
<evidence type="ECO:0000256" key="2">
    <source>
        <dbReference type="ARBA" id="ARBA00004613"/>
    </source>
</evidence>
<keyword evidence="11" id="KW-0333">Golgi apparatus</keyword>
<dbReference type="PIRSF" id="PIRSF005557">
    <property type="entry name" value="Sialyl_trans"/>
    <property type="match status" value="1"/>
</dbReference>
<accession>A0A9J6FU68</accession>
<evidence type="ECO:0000256" key="8">
    <source>
        <dbReference type="ARBA" id="ARBA00022692"/>
    </source>
</evidence>
<evidence type="ECO:0000256" key="19">
    <source>
        <dbReference type="ARBA" id="ARBA00076676"/>
    </source>
</evidence>
<dbReference type="FunFam" id="3.90.1480.20:FF:000012">
    <property type="entry name" value="ST6 beta-galactoside alpha-2,6-sialyltransferase 1"/>
    <property type="match status" value="1"/>
</dbReference>
<evidence type="ECO:0000256" key="3">
    <source>
        <dbReference type="ARBA" id="ARBA00004922"/>
    </source>
</evidence>
<evidence type="ECO:0000256" key="21">
    <source>
        <dbReference type="PIRSR" id="PIRSR005557-2"/>
    </source>
</evidence>
<proteinExistence type="inferred from homology"/>
<keyword evidence="9" id="KW-0735">Signal-anchor</keyword>
<evidence type="ECO:0000256" key="1">
    <source>
        <dbReference type="ARBA" id="ARBA00004447"/>
    </source>
</evidence>
<evidence type="ECO:0000256" key="12">
    <source>
        <dbReference type="ARBA" id="ARBA00023136"/>
    </source>
</evidence>
<comment type="catalytic activity">
    <reaction evidence="15">
        <text>a beta-D-galactoside + CMP-N-acetyl-beta-neuraminate = an N-acetyl-alpha-neuraminyl-(2-&gt;6)-beta-D-galactosyl derivative + CMP + H(+)</text>
        <dbReference type="Rhea" id="RHEA:52104"/>
        <dbReference type="ChEBI" id="CHEBI:15378"/>
        <dbReference type="ChEBI" id="CHEBI:28034"/>
        <dbReference type="ChEBI" id="CHEBI:57812"/>
        <dbReference type="ChEBI" id="CHEBI:60377"/>
        <dbReference type="ChEBI" id="CHEBI:136398"/>
        <dbReference type="EC" id="2.4.3.1"/>
    </reaction>
</comment>
<name>A0A9J6FU68_HAELO</name>
<keyword evidence="6" id="KW-0328">Glycosyltransferase</keyword>
<evidence type="ECO:0000256" key="9">
    <source>
        <dbReference type="ARBA" id="ARBA00022968"/>
    </source>
</evidence>
<evidence type="ECO:0000256" key="11">
    <source>
        <dbReference type="ARBA" id="ARBA00023034"/>
    </source>
</evidence>
<keyword evidence="14" id="KW-0325">Glycoprotein</keyword>
<dbReference type="InterPro" id="IPR001675">
    <property type="entry name" value="Glyco_trans_29"/>
</dbReference>
<sequence>MEPFQRMGYGRYFPATDYYSSHFNSCALVSSAGSMLGSKLGPEIDGHETVLRFNDAPTAGYEDDVGGRTTIRLLNSQVLARPEFDFFNSVLYRNVTLVAWDPSREGQRLDKWLERPEFDLFPAYWLRREVLPDESFYLLHPHSVWEAWHFLDGENPGPVLRNPPSSGFLGTFTLASVSCTGLLMLLKQCRHVDAYELVPSMRLTKRCHYYEVHEDLGCTLGDWHPLAAEKLLALHLAASGHALEQVFAKGRLPLSALEDRWRGA</sequence>
<evidence type="ECO:0000256" key="7">
    <source>
        <dbReference type="ARBA" id="ARBA00022679"/>
    </source>
</evidence>
<keyword evidence="7" id="KW-0808">Transferase</keyword>
<dbReference type="VEuPathDB" id="VectorBase:HLOH_047823"/>
<evidence type="ECO:0000256" key="13">
    <source>
        <dbReference type="ARBA" id="ARBA00023157"/>
    </source>
</evidence>
<dbReference type="GO" id="GO:0005576">
    <property type="term" value="C:extracellular region"/>
    <property type="evidence" value="ECO:0007669"/>
    <property type="project" value="UniProtKB-SubCell"/>
</dbReference>
<dbReference type="PANTHER" id="PTHR46059">
    <property type="entry name" value="BETA-GALACTOSIDE ALPHA-2,6-SIALYLTRANSFERASE"/>
    <property type="match status" value="1"/>
</dbReference>
<dbReference type="GO" id="GO:0032580">
    <property type="term" value="C:Golgi cisterna membrane"/>
    <property type="evidence" value="ECO:0007669"/>
    <property type="project" value="UniProtKB-SubCell"/>
</dbReference>
<dbReference type="GO" id="GO:0097503">
    <property type="term" value="P:sialylation"/>
    <property type="evidence" value="ECO:0007669"/>
    <property type="project" value="TreeGrafter"/>
</dbReference>
<evidence type="ECO:0000256" key="17">
    <source>
        <dbReference type="ARBA" id="ARBA00069321"/>
    </source>
</evidence>
<evidence type="ECO:0000256" key="5">
    <source>
        <dbReference type="ARBA" id="ARBA00022525"/>
    </source>
</evidence>
<keyword evidence="13" id="KW-1015">Disulfide bond</keyword>
<evidence type="ECO:0000256" key="20">
    <source>
        <dbReference type="ARBA" id="ARBA00080062"/>
    </source>
</evidence>
<dbReference type="OrthoDB" id="10264956at2759"/>
<dbReference type="PANTHER" id="PTHR46059:SF1">
    <property type="entry name" value="BETA-GALACTOSIDE ALPHA-2,6-SIALYLTRANSFERASE"/>
    <property type="match status" value="1"/>
</dbReference>
<protein>
    <recommendedName>
        <fullName evidence="17">Beta-galactoside alpha-2,6-sialyltransferase 1</fullName>
        <ecNumber evidence="16">2.4.3.1</ecNumber>
    </recommendedName>
    <alternativeName>
        <fullName evidence="20">CMP-N-acetylneuraminate-beta-galactosamide-alpha-2,6-sialyltransferase 1</fullName>
    </alternativeName>
    <alternativeName>
        <fullName evidence="19">ST6Gal I</fullName>
    </alternativeName>
    <alternativeName>
        <fullName evidence="18">Sialyltransferase 1</fullName>
    </alternativeName>
</protein>
<dbReference type="GO" id="GO:0003835">
    <property type="term" value="F:beta-galactoside alpha-2,6-sialyltransferase activity"/>
    <property type="evidence" value="ECO:0007669"/>
    <property type="project" value="UniProtKB-EC"/>
</dbReference>
<keyword evidence="5" id="KW-0964">Secreted</keyword>
<dbReference type="InterPro" id="IPR012163">
    <property type="entry name" value="Sialyl_trans"/>
</dbReference>
<organism evidence="22 23">
    <name type="scientific">Haemaphysalis longicornis</name>
    <name type="common">Bush tick</name>
    <dbReference type="NCBI Taxonomy" id="44386"/>
    <lineage>
        <taxon>Eukaryota</taxon>
        <taxon>Metazoa</taxon>
        <taxon>Ecdysozoa</taxon>
        <taxon>Arthropoda</taxon>
        <taxon>Chelicerata</taxon>
        <taxon>Arachnida</taxon>
        <taxon>Acari</taxon>
        <taxon>Parasitiformes</taxon>
        <taxon>Ixodida</taxon>
        <taxon>Ixodoidea</taxon>
        <taxon>Ixodidae</taxon>
        <taxon>Haemaphysalinae</taxon>
        <taxon>Haemaphysalis</taxon>
    </lineage>
</organism>
<dbReference type="OMA" id="ERCHYHE"/>
<evidence type="ECO:0000256" key="18">
    <source>
        <dbReference type="ARBA" id="ARBA00076526"/>
    </source>
</evidence>